<evidence type="ECO:0000313" key="2">
    <source>
        <dbReference type="EMBL" id="GBE84997.1"/>
    </source>
</evidence>
<evidence type="ECO:0000256" key="1">
    <source>
        <dbReference type="SAM" id="Coils"/>
    </source>
</evidence>
<dbReference type="InterPro" id="IPR019357">
    <property type="entry name" value="SCOC"/>
</dbReference>
<dbReference type="Proteomes" id="UP000287166">
    <property type="component" value="Unassembled WGS sequence"/>
</dbReference>
<feature type="coiled-coil region" evidence="1">
    <location>
        <begin position="35"/>
        <end position="69"/>
    </location>
</feature>
<protein>
    <submittedName>
        <fullName evidence="2">Uncharacterized protein</fullName>
    </submittedName>
</protein>
<keyword evidence="1" id="KW-0175">Coiled coil</keyword>
<dbReference type="RefSeq" id="XP_027615910.1">
    <property type="nucleotide sequence ID" value="XM_027760109.1"/>
</dbReference>
<dbReference type="AlphaFoldDB" id="A0A401GRZ7"/>
<reference evidence="2 3" key="1">
    <citation type="journal article" date="2018" name="Sci. Rep.">
        <title>Genome sequence of the cauliflower mushroom Sparassis crispa (Hanabiratake) and its association with beneficial usage.</title>
        <authorList>
            <person name="Kiyama R."/>
            <person name="Furutani Y."/>
            <person name="Kawaguchi K."/>
            <person name="Nakanishi T."/>
        </authorList>
    </citation>
    <scope>NUCLEOTIDE SEQUENCE [LARGE SCALE GENOMIC DNA]</scope>
</reference>
<sequence>MSLMLGYNALDDTSPRWGAPPTPSTDELIRDAIRKEQLVKELVASQDDLRALLTKVKSVQRDVDKLASENETLQMYIDNLTMQMAKRR</sequence>
<proteinExistence type="predicted"/>
<accession>A0A401GRZ7</accession>
<dbReference type="OrthoDB" id="2163284at2759"/>
<comment type="caution">
    <text evidence="2">The sequence shown here is derived from an EMBL/GenBank/DDBJ whole genome shotgun (WGS) entry which is preliminary data.</text>
</comment>
<dbReference type="InParanoid" id="A0A401GRZ7"/>
<gene>
    <name evidence="2" type="ORF">SCP_0701820</name>
</gene>
<organism evidence="2 3">
    <name type="scientific">Sparassis crispa</name>
    <dbReference type="NCBI Taxonomy" id="139825"/>
    <lineage>
        <taxon>Eukaryota</taxon>
        <taxon>Fungi</taxon>
        <taxon>Dikarya</taxon>
        <taxon>Basidiomycota</taxon>
        <taxon>Agaricomycotina</taxon>
        <taxon>Agaricomycetes</taxon>
        <taxon>Polyporales</taxon>
        <taxon>Sparassidaceae</taxon>
        <taxon>Sparassis</taxon>
    </lineage>
</organism>
<dbReference type="Pfam" id="PF10224">
    <property type="entry name" value="DUF2205"/>
    <property type="match status" value="1"/>
</dbReference>
<keyword evidence="3" id="KW-1185">Reference proteome</keyword>
<name>A0A401GRZ7_9APHY</name>
<dbReference type="Gene3D" id="1.20.5.170">
    <property type="match status" value="1"/>
</dbReference>
<dbReference type="EMBL" id="BFAD01000007">
    <property type="protein sequence ID" value="GBE84997.1"/>
    <property type="molecule type" value="Genomic_DNA"/>
</dbReference>
<dbReference type="GeneID" id="38781914"/>
<evidence type="ECO:0000313" key="3">
    <source>
        <dbReference type="Proteomes" id="UP000287166"/>
    </source>
</evidence>